<feature type="domain" description="Beta-lactamase class A catalytic" evidence="4">
    <location>
        <begin position="74"/>
        <end position="357"/>
    </location>
</feature>
<dbReference type="EC" id="3.5.2.6" evidence="3"/>
<evidence type="ECO:0000256" key="2">
    <source>
        <dbReference type="ARBA" id="ARBA00009009"/>
    </source>
</evidence>
<dbReference type="EMBL" id="FNXY01000004">
    <property type="protein sequence ID" value="SEI97536.1"/>
    <property type="molecule type" value="Genomic_DNA"/>
</dbReference>
<evidence type="ECO:0000256" key="1">
    <source>
        <dbReference type="ARBA" id="ARBA00001526"/>
    </source>
</evidence>
<reference evidence="5 6" key="1">
    <citation type="submission" date="2016-10" db="EMBL/GenBank/DDBJ databases">
        <authorList>
            <person name="de Groot N.N."/>
        </authorList>
    </citation>
    <scope>NUCLEOTIDE SEQUENCE [LARGE SCALE GENOMIC DNA]</scope>
    <source>
        <strain evidence="5 6">DSM 19938</strain>
    </source>
</reference>
<dbReference type="InterPro" id="IPR000871">
    <property type="entry name" value="Beta-lactam_class-A"/>
</dbReference>
<evidence type="ECO:0000259" key="4">
    <source>
        <dbReference type="Pfam" id="PF13354"/>
    </source>
</evidence>
<dbReference type="GO" id="GO:0046677">
    <property type="term" value="P:response to antibiotic"/>
    <property type="evidence" value="ECO:0007669"/>
    <property type="project" value="InterPro"/>
</dbReference>
<dbReference type="GO" id="GO:0008800">
    <property type="term" value="F:beta-lactamase activity"/>
    <property type="evidence" value="ECO:0007669"/>
    <property type="project" value="UniProtKB-EC"/>
</dbReference>
<evidence type="ECO:0000256" key="3">
    <source>
        <dbReference type="ARBA" id="ARBA00012865"/>
    </source>
</evidence>
<keyword evidence="6" id="KW-1185">Reference proteome</keyword>
<dbReference type="InterPro" id="IPR012338">
    <property type="entry name" value="Beta-lactam/transpept-like"/>
</dbReference>
<dbReference type="RefSeq" id="WP_090335808.1">
    <property type="nucleotide sequence ID" value="NZ_FNXY01000004.1"/>
</dbReference>
<protein>
    <recommendedName>
        <fullName evidence="3">beta-lactamase</fullName>
        <ecNumber evidence="3">3.5.2.6</ecNumber>
    </recommendedName>
</protein>
<proteinExistence type="inferred from homology"/>
<dbReference type="PANTHER" id="PTHR35333">
    <property type="entry name" value="BETA-LACTAMASE"/>
    <property type="match status" value="1"/>
</dbReference>
<name>A0A1H6V0X4_9BACT</name>
<comment type="similarity">
    <text evidence="2">Belongs to the class-A beta-lactamase family.</text>
</comment>
<evidence type="ECO:0000313" key="6">
    <source>
        <dbReference type="Proteomes" id="UP000199532"/>
    </source>
</evidence>
<dbReference type="Pfam" id="PF13354">
    <property type="entry name" value="Beta-lactamase2"/>
    <property type="match status" value="1"/>
</dbReference>
<dbReference type="AlphaFoldDB" id="A0A1H6V0X4"/>
<gene>
    <name evidence="5" type="ORF">SAMN04487995_2832</name>
</gene>
<dbReference type="InterPro" id="IPR045155">
    <property type="entry name" value="Beta-lactam_cat"/>
</dbReference>
<organism evidence="5 6">
    <name type="scientific">Dyadobacter koreensis</name>
    <dbReference type="NCBI Taxonomy" id="408657"/>
    <lineage>
        <taxon>Bacteria</taxon>
        <taxon>Pseudomonadati</taxon>
        <taxon>Bacteroidota</taxon>
        <taxon>Cytophagia</taxon>
        <taxon>Cytophagales</taxon>
        <taxon>Spirosomataceae</taxon>
        <taxon>Dyadobacter</taxon>
    </lineage>
</organism>
<accession>A0A1H6V0X4</accession>
<dbReference type="Proteomes" id="UP000199532">
    <property type="component" value="Unassembled WGS sequence"/>
</dbReference>
<evidence type="ECO:0000313" key="5">
    <source>
        <dbReference type="EMBL" id="SEI97536.1"/>
    </source>
</evidence>
<sequence length="421" mass="49299">MNLKYLLTIVTCLIGFDLYAQKTDSLFLENLFKSKPELFSGILNHPQKNQVQVLYTQIDRDKNNIPHFKTFSYNLDDHRYFFPASTVKLPTLIFALEKINELKIPELTGRSTMITGADFEKQTQADTDSSAQNGLPSIEHYIKKVLLVSDNDAYNRLYEFVGRAEINQRLKHYGLNTSRILNRYAVKDTEMTSRHTNPIKFFNKGKIIYSQPGKYDAADYPIKLDNLIMGKAYLDSSDKLVYKPFNMANRNAFSMTDQQEVMKRLIFPEVFPVKDRFKLNAEDYRLIYTFMSKYPTESDFPKYDPAEHWATSAKFLFYGSNKNSKPDPDIRIFNKYGDSYGFIIDNAYFVDFENKVEFLLTAVVQSNEDEIYNDGKYEYEEVCYPFMRNLGQVIYQLELARKKRYLPDLTKFRMDYTGSNN</sequence>
<dbReference type="OrthoDB" id="1884322at2"/>
<dbReference type="SUPFAM" id="SSF56601">
    <property type="entry name" value="beta-lactamase/transpeptidase-like"/>
    <property type="match status" value="1"/>
</dbReference>
<dbReference type="GO" id="GO:0030655">
    <property type="term" value="P:beta-lactam antibiotic catabolic process"/>
    <property type="evidence" value="ECO:0007669"/>
    <property type="project" value="InterPro"/>
</dbReference>
<dbReference type="STRING" id="408657.SAMN04487995_2832"/>
<dbReference type="PANTHER" id="PTHR35333:SF3">
    <property type="entry name" value="BETA-LACTAMASE-TYPE TRANSPEPTIDASE FOLD CONTAINING PROTEIN"/>
    <property type="match status" value="1"/>
</dbReference>
<comment type="catalytic activity">
    <reaction evidence="1">
        <text>a beta-lactam + H2O = a substituted beta-amino acid</text>
        <dbReference type="Rhea" id="RHEA:20401"/>
        <dbReference type="ChEBI" id="CHEBI:15377"/>
        <dbReference type="ChEBI" id="CHEBI:35627"/>
        <dbReference type="ChEBI" id="CHEBI:140347"/>
        <dbReference type="EC" id="3.5.2.6"/>
    </reaction>
</comment>
<dbReference type="Gene3D" id="3.40.710.10">
    <property type="entry name" value="DD-peptidase/beta-lactamase superfamily"/>
    <property type="match status" value="1"/>
</dbReference>